<dbReference type="GO" id="GO:0005524">
    <property type="term" value="F:ATP binding"/>
    <property type="evidence" value="ECO:0007669"/>
    <property type="project" value="InterPro"/>
</dbReference>
<dbReference type="Gene3D" id="2.40.30.130">
    <property type="match status" value="1"/>
</dbReference>
<dbReference type="InterPro" id="IPR018163">
    <property type="entry name" value="Thr/Ala-tRNA-synth_IIc_edit"/>
</dbReference>
<evidence type="ECO:0000256" key="2">
    <source>
        <dbReference type="ARBA" id="ARBA00004496"/>
    </source>
</evidence>
<dbReference type="InterPro" id="IPR012947">
    <property type="entry name" value="tRNA_SAD"/>
</dbReference>
<dbReference type="EMBL" id="NFKK01000008">
    <property type="protein sequence ID" value="OUP52692.1"/>
    <property type="molecule type" value="Genomic_DNA"/>
</dbReference>
<evidence type="ECO:0000256" key="3">
    <source>
        <dbReference type="ARBA" id="ARBA00022723"/>
    </source>
</evidence>
<dbReference type="GO" id="GO:0003676">
    <property type="term" value="F:nucleic acid binding"/>
    <property type="evidence" value="ECO:0007669"/>
    <property type="project" value="InterPro"/>
</dbReference>
<comment type="cofactor">
    <cofactor evidence="1">
        <name>Zn(2+)</name>
        <dbReference type="ChEBI" id="CHEBI:29105"/>
    </cofactor>
</comment>
<dbReference type="RefSeq" id="WP_087372885.1">
    <property type="nucleotide sequence ID" value="NZ_NFKK01000008.1"/>
</dbReference>
<gene>
    <name evidence="6" type="ORF">B5F17_08285</name>
</gene>
<evidence type="ECO:0000256" key="1">
    <source>
        <dbReference type="ARBA" id="ARBA00001947"/>
    </source>
</evidence>
<organism evidence="6 7">
    <name type="scientific">Butyricicoccus pullicaecorum</name>
    <dbReference type="NCBI Taxonomy" id="501571"/>
    <lineage>
        <taxon>Bacteria</taxon>
        <taxon>Bacillati</taxon>
        <taxon>Bacillota</taxon>
        <taxon>Clostridia</taxon>
        <taxon>Eubacteriales</taxon>
        <taxon>Butyricicoccaceae</taxon>
        <taxon>Butyricicoccus</taxon>
    </lineage>
</organism>
<evidence type="ECO:0000259" key="5">
    <source>
        <dbReference type="PROSITE" id="PS50860"/>
    </source>
</evidence>
<dbReference type="Pfam" id="PF07973">
    <property type="entry name" value="tRNA_SAD"/>
    <property type="match status" value="1"/>
</dbReference>
<dbReference type="InterPro" id="IPR018165">
    <property type="entry name" value="Ala-tRNA-synth_IIc_core"/>
</dbReference>
<feature type="domain" description="Alanyl-transfer RNA synthetases family profile" evidence="5">
    <location>
        <begin position="1"/>
        <end position="237"/>
    </location>
</feature>
<dbReference type="InterPro" id="IPR003156">
    <property type="entry name" value="DHHA1_dom"/>
</dbReference>
<evidence type="ECO:0000313" key="7">
    <source>
        <dbReference type="Proteomes" id="UP000195897"/>
    </source>
</evidence>
<proteinExistence type="predicted"/>
<name>A0A1Y4LF23_9FIRM</name>
<dbReference type="Proteomes" id="UP000195897">
    <property type="component" value="Unassembled WGS sequence"/>
</dbReference>
<comment type="caution">
    <text evidence="6">The sequence shown here is derived from an EMBL/GenBank/DDBJ whole genome shotgun (WGS) entry which is preliminary data.</text>
</comment>
<dbReference type="GO" id="GO:0005737">
    <property type="term" value="C:cytoplasm"/>
    <property type="evidence" value="ECO:0007669"/>
    <property type="project" value="UniProtKB-SubCell"/>
</dbReference>
<dbReference type="InterPro" id="IPR018164">
    <property type="entry name" value="Ala-tRNA-synth_IIc_N"/>
</dbReference>
<dbReference type="Gene3D" id="3.30.980.10">
    <property type="entry name" value="Threonyl-trna Synthetase, Chain A, domain 2"/>
    <property type="match status" value="1"/>
</dbReference>
<evidence type="ECO:0000256" key="4">
    <source>
        <dbReference type="ARBA" id="ARBA00022833"/>
    </source>
</evidence>
<dbReference type="PROSITE" id="PS50860">
    <property type="entry name" value="AA_TRNA_LIGASE_II_ALA"/>
    <property type="match status" value="1"/>
</dbReference>
<dbReference type="GO" id="GO:0004813">
    <property type="term" value="F:alanine-tRNA ligase activity"/>
    <property type="evidence" value="ECO:0007669"/>
    <property type="project" value="InterPro"/>
</dbReference>
<dbReference type="PANTHER" id="PTHR43462:SF1">
    <property type="entry name" value="ALANYL-TRNA EDITING PROTEIN AARSD1"/>
    <property type="match status" value="1"/>
</dbReference>
<evidence type="ECO:0000313" key="6">
    <source>
        <dbReference type="EMBL" id="OUP52692.1"/>
    </source>
</evidence>
<dbReference type="SUPFAM" id="SSF55186">
    <property type="entry name" value="ThrRS/AlaRS common domain"/>
    <property type="match status" value="1"/>
</dbReference>
<accession>A0A1Y4LF23</accession>
<protein>
    <recommendedName>
        <fullName evidence="5">Alanyl-transfer RNA synthetases family profile domain-containing protein</fullName>
    </recommendedName>
</protein>
<dbReference type="GO" id="GO:0002161">
    <property type="term" value="F:aminoacyl-tRNA deacylase activity"/>
    <property type="evidence" value="ECO:0007669"/>
    <property type="project" value="UniProtKB-ARBA"/>
</dbReference>
<reference evidence="7" key="1">
    <citation type="submission" date="2017-04" db="EMBL/GenBank/DDBJ databases">
        <title>Function of individual gut microbiota members based on whole genome sequencing of pure cultures obtained from chicken caecum.</title>
        <authorList>
            <person name="Medvecky M."/>
            <person name="Cejkova D."/>
            <person name="Polansky O."/>
            <person name="Karasova D."/>
            <person name="Kubasova T."/>
            <person name="Cizek A."/>
            <person name="Rychlik I."/>
        </authorList>
    </citation>
    <scope>NUCLEOTIDE SEQUENCE [LARGE SCALE GENOMIC DNA]</scope>
    <source>
        <strain evidence="7">An180</strain>
    </source>
</reference>
<dbReference type="Pfam" id="PF01411">
    <property type="entry name" value="tRNA-synt_2c"/>
    <property type="match status" value="1"/>
</dbReference>
<dbReference type="Pfam" id="PF02272">
    <property type="entry name" value="DHHA1"/>
    <property type="match status" value="1"/>
</dbReference>
<dbReference type="InterPro" id="IPR051335">
    <property type="entry name" value="Alanyl-tRNA_Editing_Enzymes"/>
</dbReference>
<comment type="subcellular location">
    <subcellularLocation>
        <location evidence="2">Cytoplasm</location>
    </subcellularLocation>
</comment>
<sequence length="391" mass="43299">MQDARYYHHPDERSFDATVTGCRAYKDGLFAVTLSDTLFYPEGGGQPGDTGTLSGVRVTDTRLSGDEIIHVCEAELPVGQTVHGELDWERRFRHMQCHTGEHIFSGIAHELYGCNNVGFHLSRDCVTIDFDRVLTPEQLAEVERQTNEAVFADVPTIISYPDADTLRTLDYRSKKELTGMVRIVETGGRDVCACCGLHVARSGMVGCVKVGTQTPHRGGIRLTLLIGWDAVRDYDQKQKSVTEISHILSAKPHEVAQAVELMASRNDRYKAEVIALHEQIFRLKAALLPSNQDRLWSFAENLSPVQIRQFADILAKQTGWAAVFSEAPNGGYQYAICSHNVDVHPICKELNQALNGHGGGKPAVVQGAVQASQSQIETFCRNLSIDLRTQH</sequence>
<keyword evidence="3" id="KW-0479">Metal-binding</keyword>
<dbReference type="SUPFAM" id="SSF50447">
    <property type="entry name" value="Translation proteins"/>
    <property type="match status" value="1"/>
</dbReference>
<dbReference type="InterPro" id="IPR009000">
    <property type="entry name" value="Transl_B-barrel_sf"/>
</dbReference>
<dbReference type="AlphaFoldDB" id="A0A1Y4LF23"/>
<dbReference type="GO" id="GO:0006419">
    <property type="term" value="P:alanyl-tRNA aminoacylation"/>
    <property type="evidence" value="ECO:0007669"/>
    <property type="project" value="InterPro"/>
</dbReference>
<dbReference type="PANTHER" id="PTHR43462">
    <property type="entry name" value="ALANYL-TRNA EDITING PROTEIN"/>
    <property type="match status" value="1"/>
</dbReference>
<dbReference type="Gene3D" id="3.10.310.40">
    <property type="match status" value="1"/>
</dbReference>
<dbReference type="GO" id="GO:0046872">
    <property type="term" value="F:metal ion binding"/>
    <property type="evidence" value="ECO:0007669"/>
    <property type="project" value="UniProtKB-KW"/>
</dbReference>
<keyword evidence="4" id="KW-0862">Zinc</keyword>